<reference evidence="2" key="1">
    <citation type="journal article" date="2021" name="Nat. Commun.">
        <title>Genetic determinants of endophytism in the Arabidopsis root mycobiome.</title>
        <authorList>
            <person name="Mesny F."/>
            <person name="Miyauchi S."/>
            <person name="Thiergart T."/>
            <person name="Pickel B."/>
            <person name="Atanasova L."/>
            <person name="Karlsson M."/>
            <person name="Huettel B."/>
            <person name="Barry K.W."/>
            <person name="Haridas S."/>
            <person name="Chen C."/>
            <person name="Bauer D."/>
            <person name="Andreopoulos W."/>
            <person name="Pangilinan J."/>
            <person name="LaButti K."/>
            <person name="Riley R."/>
            <person name="Lipzen A."/>
            <person name="Clum A."/>
            <person name="Drula E."/>
            <person name="Henrissat B."/>
            <person name="Kohler A."/>
            <person name="Grigoriev I.V."/>
            <person name="Martin F.M."/>
            <person name="Hacquard S."/>
        </authorList>
    </citation>
    <scope>NUCLEOTIDE SEQUENCE</scope>
    <source>
        <strain evidence="2">MPI-CAGE-AT-0021</strain>
    </source>
</reference>
<dbReference type="OrthoDB" id="2157103at2759"/>
<dbReference type="Proteomes" id="UP000717696">
    <property type="component" value="Unassembled WGS sequence"/>
</dbReference>
<gene>
    <name evidence="2" type="ORF">B0J13DRAFT_558839</name>
</gene>
<feature type="region of interest" description="Disordered" evidence="1">
    <location>
        <begin position="17"/>
        <end position="75"/>
    </location>
</feature>
<protein>
    <submittedName>
        <fullName evidence="2">Uncharacterized protein</fullName>
    </submittedName>
</protein>
<organism evidence="2 3">
    <name type="scientific">Dactylonectria estremocensis</name>
    <dbReference type="NCBI Taxonomy" id="1079267"/>
    <lineage>
        <taxon>Eukaryota</taxon>
        <taxon>Fungi</taxon>
        <taxon>Dikarya</taxon>
        <taxon>Ascomycota</taxon>
        <taxon>Pezizomycotina</taxon>
        <taxon>Sordariomycetes</taxon>
        <taxon>Hypocreomycetidae</taxon>
        <taxon>Hypocreales</taxon>
        <taxon>Nectriaceae</taxon>
        <taxon>Dactylonectria</taxon>
    </lineage>
</organism>
<keyword evidence="3" id="KW-1185">Reference proteome</keyword>
<dbReference type="EMBL" id="JAGMUU010000014">
    <property type="protein sequence ID" value="KAH7140054.1"/>
    <property type="molecule type" value="Genomic_DNA"/>
</dbReference>
<comment type="caution">
    <text evidence="2">The sequence shown here is derived from an EMBL/GenBank/DDBJ whole genome shotgun (WGS) entry which is preliminary data.</text>
</comment>
<accession>A0A9P9EMZ5</accession>
<evidence type="ECO:0000313" key="2">
    <source>
        <dbReference type="EMBL" id="KAH7140054.1"/>
    </source>
</evidence>
<feature type="compositionally biased region" description="Polar residues" evidence="1">
    <location>
        <begin position="21"/>
        <end position="31"/>
    </location>
</feature>
<name>A0A9P9EMZ5_9HYPO</name>
<proteinExistence type="predicted"/>
<dbReference type="AlphaFoldDB" id="A0A9P9EMZ5"/>
<sequence length="117" mass="12503">MKRAIAYSVTQTCSRARRFHTTVSPNLSSPPNIAGNESPESSTRNATGNAPHGAKTSTIDTGMPTPQHKKTSTELDEELREKLEMISGEGGGAGVEFEDGKAVGLKRGVKSNMFRVI</sequence>
<feature type="compositionally biased region" description="Polar residues" evidence="1">
    <location>
        <begin position="38"/>
        <end position="48"/>
    </location>
</feature>
<evidence type="ECO:0000256" key="1">
    <source>
        <dbReference type="SAM" id="MobiDB-lite"/>
    </source>
</evidence>
<evidence type="ECO:0000313" key="3">
    <source>
        <dbReference type="Proteomes" id="UP000717696"/>
    </source>
</evidence>